<sequence length="291" mass="31743">MILAISTVTGETASAANEDEIVIEGKRAAEETAATARALVRELGLTLYDRQVARWHRPICAQVYGLTAAESDAVARRIQLIAESLGAGLAGQDCSPNLSVLFSHDPDEDLRVMKTSRPSLFADVPPTKRDALFAPGRPIRWWYVIERRGENGRRLMSEQPAFIGRTSSGKSVLGAREGTTFGKRWTSTLLSEGGRRTLRAASAVIDLEQVGDLPLRGLADHAALVTLAEFGIEIPPSRGSVLGLFEEDGAQQLSPWDYSVLQAIYAVDRDRSARAQRSRMVSELVELRDGD</sequence>
<name>A0A219B4Z4_9SPHN</name>
<dbReference type="OrthoDB" id="7218943at2"/>
<evidence type="ECO:0000313" key="1">
    <source>
        <dbReference type="EMBL" id="OWV32838.1"/>
    </source>
</evidence>
<protein>
    <submittedName>
        <fullName evidence="1">Uncharacterized protein</fullName>
    </submittedName>
</protein>
<dbReference type="AlphaFoldDB" id="A0A219B4Z4"/>
<dbReference type="Proteomes" id="UP000198462">
    <property type="component" value="Unassembled WGS sequence"/>
</dbReference>
<dbReference type="EMBL" id="NFZT01000001">
    <property type="protein sequence ID" value="OWV32838.1"/>
    <property type="molecule type" value="Genomic_DNA"/>
</dbReference>
<evidence type="ECO:0000313" key="2">
    <source>
        <dbReference type="Proteomes" id="UP000198462"/>
    </source>
</evidence>
<comment type="caution">
    <text evidence="1">The sequence shown here is derived from an EMBL/GenBank/DDBJ whole genome shotgun (WGS) entry which is preliminary data.</text>
</comment>
<dbReference type="RefSeq" id="WP_088711629.1">
    <property type="nucleotide sequence ID" value="NZ_NFZT01000001.1"/>
</dbReference>
<gene>
    <name evidence="1" type="ORF">B5C34_04800</name>
</gene>
<reference evidence="2" key="1">
    <citation type="submission" date="2017-05" db="EMBL/GenBank/DDBJ databases">
        <authorList>
            <person name="Lin X."/>
        </authorList>
    </citation>
    <scope>NUCLEOTIDE SEQUENCE [LARGE SCALE GENOMIC DNA]</scope>
    <source>
        <strain evidence="2">JLT2012</strain>
    </source>
</reference>
<organism evidence="1 2">
    <name type="scientific">Pacificimonas flava</name>
    <dbReference type="NCBI Taxonomy" id="1234595"/>
    <lineage>
        <taxon>Bacteria</taxon>
        <taxon>Pseudomonadati</taxon>
        <taxon>Pseudomonadota</taxon>
        <taxon>Alphaproteobacteria</taxon>
        <taxon>Sphingomonadales</taxon>
        <taxon>Sphingosinicellaceae</taxon>
        <taxon>Pacificimonas</taxon>
    </lineage>
</organism>
<accession>A0A219B4Z4</accession>
<proteinExistence type="predicted"/>
<keyword evidence="2" id="KW-1185">Reference proteome</keyword>